<evidence type="ECO:0000256" key="8">
    <source>
        <dbReference type="ARBA" id="ARBA00029924"/>
    </source>
</evidence>
<dbReference type="EC" id="2.7.7.6" evidence="2 11"/>
<evidence type="ECO:0000313" key="13">
    <source>
        <dbReference type="Proteomes" id="UP000201169"/>
    </source>
</evidence>
<evidence type="ECO:0000256" key="7">
    <source>
        <dbReference type="ARBA" id="ARBA00023163"/>
    </source>
</evidence>
<dbReference type="GO" id="GO:0003899">
    <property type="term" value="F:DNA-directed RNA polymerase activity"/>
    <property type="evidence" value="ECO:0007669"/>
    <property type="project" value="UniProtKB-UniRule"/>
</dbReference>
<dbReference type="OrthoDB" id="5334728at2"/>
<evidence type="ECO:0000256" key="4">
    <source>
        <dbReference type="ARBA" id="ARBA00022478"/>
    </source>
</evidence>
<evidence type="ECO:0000313" key="12">
    <source>
        <dbReference type="EMBL" id="ASQ30916.1"/>
    </source>
</evidence>
<evidence type="ECO:0000256" key="3">
    <source>
        <dbReference type="ARBA" id="ARBA00013725"/>
    </source>
</evidence>
<evidence type="ECO:0000256" key="5">
    <source>
        <dbReference type="ARBA" id="ARBA00022679"/>
    </source>
</evidence>
<dbReference type="RefSeq" id="WP_094325713.1">
    <property type="nucleotide sequence ID" value="NZ_CP022347.1"/>
</dbReference>
<dbReference type="SMART" id="SM01409">
    <property type="entry name" value="RNA_pol_Rpb6"/>
    <property type="match status" value="1"/>
</dbReference>
<proteinExistence type="inferred from homology"/>
<keyword evidence="6 11" id="KW-0548">Nucleotidyltransferase</keyword>
<comment type="subunit">
    <text evidence="11">The RNAP catalytic core consists of 2 alpha, 1 beta, 1 beta' and 1 omega subunit. When a sigma factor is associated with the core the holoenzyme is formed, which can initiate transcription.</text>
</comment>
<keyword evidence="5 11" id="KW-0808">Transferase</keyword>
<dbReference type="GO" id="GO:0003677">
    <property type="term" value="F:DNA binding"/>
    <property type="evidence" value="ECO:0007669"/>
    <property type="project" value="UniProtKB-UniRule"/>
</dbReference>
<organism evidence="12 13">
    <name type="scientific">Campylobacter avium LMG 24591</name>
    <dbReference type="NCBI Taxonomy" id="522484"/>
    <lineage>
        <taxon>Bacteria</taxon>
        <taxon>Pseudomonadati</taxon>
        <taxon>Campylobacterota</taxon>
        <taxon>Epsilonproteobacteria</taxon>
        <taxon>Campylobacterales</taxon>
        <taxon>Campylobacteraceae</taxon>
        <taxon>Campylobacter</taxon>
    </lineage>
</organism>
<keyword evidence="13" id="KW-1185">Reference proteome</keyword>
<evidence type="ECO:0000256" key="9">
    <source>
        <dbReference type="ARBA" id="ARBA00030998"/>
    </source>
</evidence>
<keyword evidence="7 11" id="KW-0804">Transcription</keyword>
<dbReference type="SUPFAM" id="SSF63562">
    <property type="entry name" value="RPB6/omega subunit-like"/>
    <property type="match status" value="1"/>
</dbReference>
<evidence type="ECO:0000256" key="1">
    <source>
        <dbReference type="ARBA" id="ARBA00006711"/>
    </source>
</evidence>
<reference evidence="12 13" key="1">
    <citation type="submission" date="2017-07" db="EMBL/GenBank/DDBJ databases">
        <title>Analysis of two Campylobacter avium genomes and identification of a novel hippuricase gene.</title>
        <authorList>
            <person name="Miller W.G."/>
            <person name="Chapman M.H."/>
            <person name="Yee E."/>
            <person name="Revez J."/>
            <person name="Bono J.L."/>
            <person name="Rossi M."/>
        </authorList>
    </citation>
    <scope>NUCLEOTIDE SEQUENCE [LARGE SCALE GENOMIC DNA]</scope>
    <source>
        <strain evidence="12 13">LMG 24591</strain>
    </source>
</reference>
<evidence type="ECO:0000256" key="2">
    <source>
        <dbReference type="ARBA" id="ARBA00012418"/>
    </source>
</evidence>
<dbReference type="Proteomes" id="UP000201169">
    <property type="component" value="Chromosome"/>
</dbReference>
<sequence>MTNMEEIVAQALAKVDNDRYKLSLVVAKRAEELANGAAPKVNLDKNKVKCADIALIEIAQDKLQILENKVEHYK</sequence>
<dbReference type="NCBIfam" id="NF001579">
    <property type="entry name" value="PRK00392.6-2"/>
    <property type="match status" value="1"/>
</dbReference>
<dbReference type="InterPro" id="IPR036161">
    <property type="entry name" value="RPB6/omega-like_sf"/>
</dbReference>
<dbReference type="AlphaFoldDB" id="A0A222MZ96"/>
<comment type="similarity">
    <text evidence="1 11">Belongs to the RNA polymerase subunit omega family.</text>
</comment>
<comment type="catalytic activity">
    <reaction evidence="10 11">
        <text>RNA(n) + a ribonucleoside 5'-triphosphate = RNA(n+1) + diphosphate</text>
        <dbReference type="Rhea" id="RHEA:21248"/>
        <dbReference type="Rhea" id="RHEA-COMP:14527"/>
        <dbReference type="Rhea" id="RHEA-COMP:17342"/>
        <dbReference type="ChEBI" id="CHEBI:33019"/>
        <dbReference type="ChEBI" id="CHEBI:61557"/>
        <dbReference type="ChEBI" id="CHEBI:140395"/>
        <dbReference type="EC" id="2.7.7.6"/>
    </reaction>
</comment>
<dbReference type="HAMAP" id="MF_00366">
    <property type="entry name" value="RNApol_bact_RpoZ"/>
    <property type="match status" value="1"/>
</dbReference>
<dbReference type="KEGG" id="cavi:CAV_1291"/>
<dbReference type="Gene3D" id="3.90.940.10">
    <property type="match status" value="1"/>
</dbReference>
<dbReference type="EMBL" id="CP022347">
    <property type="protein sequence ID" value="ASQ30916.1"/>
    <property type="molecule type" value="Genomic_DNA"/>
</dbReference>
<evidence type="ECO:0000256" key="6">
    <source>
        <dbReference type="ARBA" id="ARBA00022695"/>
    </source>
</evidence>
<evidence type="ECO:0000256" key="11">
    <source>
        <dbReference type="HAMAP-Rule" id="MF_00366"/>
    </source>
</evidence>
<accession>A0A222MZ96</accession>
<evidence type="ECO:0000256" key="10">
    <source>
        <dbReference type="ARBA" id="ARBA00048552"/>
    </source>
</evidence>
<dbReference type="InterPro" id="IPR003716">
    <property type="entry name" value="DNA-dir_RNA_pol_omega"/>
</dbReference>
<protein>
    <recommendedName>
        <fullName evidence="3 11">DNA-directed RNA polymerase subunit omega</fullName>
        <shortName evidence="11">RNAP omega subunit</shortName>
        <ecNumber evidence="2 11">2.7.7.6</ecNumber>
    </recommendedName>
    <alternativeName>
        <fullName evidence="9 11">RNA polymerase omega subunit</fullName>
    </alternativeName>
    <alternativeName>
        <fullName evidence="8 11">Transcriptase subunit omega</fullName>
    </alternativeName>
</protein>
<dbReference type="GO" id="GO:0006351">
    <property type="term" value="P:DNA-templated transcription"/>
    <property type="evidence" value="ECO:0007669"/>
    <property type="project" value="UniProtKB-UniRule"/>
</dbReference>
<dbReference type="GO" id="GO:0000428">
    <property type="term" value="C:DNA-directed RNA polymerase complex"/>
    <property type="evidence" value="ECO:0007669"/>
    <property type="project" value="UniProtKB-KW"/>
</dbReference>
<dbReference type="Pfam" id="PF01192">
    <property type="entry name" value="RNA_pol_Rpb6"/>
    <property type="match status" value="1"/>
</dbReference>
<name>A0A222MZ96_9BACT</name>
<gene>
    <name evidence="11 12" type="primary">rpoZ</name>
    <name evidence="12" type="ORF">CAV_1291</name>
</gene>
<keyword evidence="4 11" id="KW-0240">DNA-directed RNA polymerase</keyword>
<comment type="function">
    <text evidence="11">Promotes RNA polymerase assembly. Latches the N- and C-terminal regions of the beta' subunit thereby facilitating its interaction with the beta and alpha subunits.</text>
</comment>
<dbReference type="InterPro" id="IPR006110">
    <property type="entry name" value="Pol_omega/Rpo6/RPB6"/>
</dbReference>